<evidence type="ECO:0000256" key="1">
    <source>
        <dbReference type="ARBA" id="ARBA00022490"/>
    </source>
</evidence>
<dbReference type="PANTHER" id="PTHR10889">
    <property type="entry name" value="DEOXYRIBOSE-PHOSPHATE ALDOLASE"/>
    <property type="match status" value="1"/>
</dbReference>
<evidence type="ECO:0000256" key="3">
    <source>
        <dbReference type="NCBIfam" id="TIGR00126"/>
    </source>
</evidence>
<dbReference type="PIRSF" id="PIRSF001357">
    <property type="entry name" value="DeoC"/>
    <property type="match status" value="1"/>
</dbReference>
<evidence type="ECO:0000256" key="2">
    <source>
        <dbReference type="ARBA" id="ARBA00023270"/>
    </source>
</evidence>
<accession>A0A7S7MAB0</accession>
<dbReference type="PANTHER" id="PTHR10889:SF1">
    <property type="entry name" value="DEOXYRIBOSE-PHOSPHATE ALDOLASE"/>
    <property type="match status" value="1"/>
</dbReference>
<dbReference type="GO" id="GO:0009264">
    <property type="term" value="P:deoxyribonucleotide catabolic process"/>
    <property type="evidence" value="ECO:0007669"/>
    <property type="project" value="UniProtKB-UniRule"/>
</dbReference>
<gene>
    <name evidence="4" type="primary">deoC</name>
    <name evidence="4" type="ORF">INP52_06240</name>
</gene>
<dbReference type="InterPro" id="IPR011343">
    <property type="entry name" value="DeoC"/>
</dbReference>
<dbReference type="AlphaFoldDB" id="A0A7S7MAB0"/>
<dbReference type="SMART" id="SM01133">
    <property type="entry name" value="DeoC"/>
    <property type="match status" value="1"/>
</dbReference>
<dbReference type="KEGG" id="tio:INP52_06240"/>
<keyword evidence="4" id="KW-0456">Lyase</keyword>
<keyword evidence="1" id="KW-0963">Cytoplasm</keyword>
<dbReference type="Proteomes" id="UP000593735">
    <property type="component" value="Chromosome"/>
</dbReference>
<organism evidence="4 5">
    <name type="scientific">Thermophilibacter immobilis</name>
    <dbReference type="NCBI Taxonomy" id="2779519"/>
    <lineage>
        <taxon>Bacteria</taxon>
        <taxon>Bacillati</taxon>
        <taxon>Actinomycetota</taxon>
        <taxon>Coriobacteriia</taxon>
        <taxon>Coriobacteriales</taxon>
        <taxon>Atopobiaceae</taxon>
        <taxon>Thermophilibacter</taxon>
    </lineage>
</organism>
<dbReference type="InterPro" id="IPR002915">
    <property type="entry name" value="DeoC/FbaB/LacD_aldolase"/>
</dbReference>
<sequence>MSINRLIDYIQAPEDTFDQYLQKAKEHDFRCVFANRFEFEQARDYLLDSDVIVAGYCDFPNGEESVEAQLADFEDQYRVGFREIEGILNQHAVEHRLYDYLERQMTEIALFCRDRHIDAKIIIETCKMDEECLTRVCEIALACRPTCLKTSTGESFKGAELDKVKLMKSLLGDEVQIKAAGGIRTYQQAQEFLAAGASVLGASAAIQITQEQQALLGA</sequence>
<protein>
    <recommendedName>
        <fullName evidence="3">Deoxyribose-phosphate aldolase</fullName>
        <ecNumber evidence="3">4.1.2.4</ecNumber>
    </recommendedName>
</protein>
<evidence type="ECO:0000313" key="4">
    <source>
        <dbReference type="EMBL" id="QOY61595.1"/>
    </source>
</evidence>
<proteinExistence type="predicted"/>
<dbReference type="EMBL" id="CP063767">
    <property type="protein sequence ID" value="QOY61595.1"/>
    <property type="molecule type" value="Genomic_DNA"/>
</dbReference>
<name>A0A7S7MAB0_9ACTN</name>
<dbReference type="GO" id="GO:0016052">
    <property type="term" value="P:carbohydrate catabolic process"/>
    <property type="evidence" value="ECO:0007669"/>
    <property type="project" value="TreeGrafter"/>
</dbReference>
<dbReference type="GO" id="GO:0005737">
    <property type="term" value="C:cytoplasm"/>
    <property type="evidence" value="ECO:0007669"/>
    <property type="project" value="InterPro"/>
</dbReference>
<dbReference type="SUPFAM" id="SSF51569">
    <property type="entry name" value="Aldolase"/>
    <property type="match status" value="1"/>
</dbReference>
<keyword evidence="5" id="KW-1185">Reference proteome</keyword>
<keyword evidence="2" id="KW-0704">Schiff base</keyword>
<dbReference type="GO" id="GO:0004139">
    <property type="term" value="F:deoxyribose-phosphate aldolase activity"/>
    <property type="evidence" value="ECO:0007669"/>
    <property type="project" value="UniProtKB-UniRule"/>
</dbReference>
<dbReference type="InterPro" id="IPR013785">
    <property type="entry name" value="Aldolase_TIM"/>
</dbReference>
<dbReference type="EC" id="4.1.2.4" evidence="3"/>
<dbReference type="NCBIfam" id="TIGR00126">
    <property type="entry name" value="deoC"/>
    <property type="match status" value="1"/>
</dbReference>
<dbReference type="Gene3D" id="3.20.20.70">
    <property type="entry name" value="Aldolase class I"/>
    <property type="match status" value="1"/>
</dbReference>
<reference evidence="4 5" key="1">
    <citation type="submission" date="2020-10" db="EMBL/GenBank/DDBJ databases">
        <title>Olsenella immobilis sp.nov., isolated from the mud in a fermentation cellar used for the production of Chinese strong-flavoured liquor.</title>
        <authorList>
            <person name="Lu L."/>
        </authorList>
    </citation>
    <scope>NUCLEOTIDE SEQUENCE [LARGE SCALE GENOMIC DNA]</scope>
    <source>
        <strain evidence="4 5">LZLJ-2</strain>
    </source>
</reference>
<evidence type="ECO:0000313" key="5">
    <source>
        <dbReference type="Proteomes" id="UP000593735"/>
    </source>
</evidence>